<dbReference type="Proteomes" id="UP001140949">
    <property type="component" value="Unassembled WGS sequence"/>
</dbReference>
<dbReference type="PANTHER" id="PTHR34837:SF1">
    <property type="entry name" value="LOW PROTEIN: ZINC FINGER CCCH DOMAIN PROTEIN"/>
    <property type="match status" value="1"/>
</dbReference>
<evidence type="ECO:0000313" key="2">
    <source>
        <dbReference type="EMBL" id="KAJ6806973.1"/>
    </source>
</evidence>
<feature type="compositionally biased region" description="Basic residues" evidence="1">
    <location>
        <begin position="1"/>
        <end position="16"/>
    </location>
</feature>
<name>A0AAX6ESI3_IRIPA</name>
<feature type="compositionally biased region" description="Polar residues" evidence="1">
    <location>
        <begin position="387"/>
        <end position="398"/>
    </location>
</feature>
<feature type="compositionally biased region" description="Basic and acidic residues" evidence="1">
    <location>
        <begin position="500"/>
        <end position="515"/>
    </location>
</feature>
<feature type="compositionally biased region" description="Basic and acidic residues" evidence="1">
    <location>
        <begin position="78"/>
        <end position="99"/>
    </location>
</feature>
<feature type="compositionally biased region" description="Polar residues" evidence="1">
    <location>
        <begin position="486"/>
        <end position="495"/>
    </location>
</feature>
<reference evidence="2" key="1">
    <citation type="journal article" date="2023" name="GigaByte">
        <title>Genome assembly of the bearded iris, Iris pallida Lam.</title>
        <authorList>
            <person name="Bruccoleri R.E."/>
            <person name="Oakeley E.J."/>
            <person name="Faust A.M.E."/>
            <person name="Altorfer M."/>
            <person name="Dessus-Babus S."/>
            <person name="Burckhardt D."/>
            <person name="Oertli M."/>
            <person name="Naumann U."/>
            <person name="Petersen F."/>
            <person name="Wong J."/>
        </authorList>
    </citation>
    <scope>NUCLEOTIDE SEQUENCE</scope>
    <source>
        <strain evidence="2">GSM-AAB239-AS_SAM_17_03QT</strain>
    </source>
</reference>
<feature type="compositionally biased region" description="Polar residues" evidence="1">
    <location>
        <begin position="551"/>
        <end position="580"/>
    </location>
</feature>
<feature type="compositionally biased region" description="Basic and acidic residues" evidence="1">
    <location>
        <begin position="115"/>
        <end position="131"/>
    </location>
</feature>
<feature type="compositionally biased region" description="Basic and acidic residues" evidence="1">
    <location>
        <begin position="214"/>
        <end position="338"/>
    </location>
</feature>
<feature type="compositionally biased region" description="Basic and acidic residues" evidence="1">
    <location>
        <begin position="418"/>
        <end position="465"/>
    </location>
</feature>
<dbReference type="PANTHER" id="PTHR34837">
    <property type="entry name" value="OS05G0595500 PROTEIN"/>
    <property type="match status" value="1"/>
</dbReference>
<organism evidence="2 3">
    <name type="scientific">Iris pallida</name>
    <name type="common">Sweet iris</name>
    <dbReference type="NCBI Taxonomy" id="29817"/>
    <lineage>
        <taxon>Eukaryota</taxon>
        <taxon>Viridiplantae</taxon>
        <taxon>Streptophyta</taxon>
        <taxon>Embryophyta</taxon>
        <taxon>Tracheophyta</taxon>
        <taxon>Spermatophyta</taxon>
        <taxon>Magnoliopsida</taxon>
        <taxon>Liliopsida</taxon>
        <taxon>Asparagales</taxon>
        <taxon>Iridaceae</taxon>
        <taxon>Iridoideae</taxon>
        <taxon>Irideae</taxon>
        <taxon>Iris</taxon>
    </lineage>
</organism>
<feature type="compositionally biased region" description="Basic and acidic residues" evidence="1">
    <location>
        <begin position="140"/>
        <end position="188"/>
    </location>
</feature>
<feature type="region of interest" description="Disordered" evidence="1">
    <location>
        <begin position="1018"/>
        <end position="1048"/>
    </location>
</feature>
<feature type="region of interest" description="Disordered" evidence="1">
    <location>
        <begin position="977"/>
        <end position="1005"/>
    </location>
</feature>
<feature type="compositionally biased region" description="Basic and acidic residues" evidence="1">
    <location>
        <begin position="353"/>
        <end position="385"/>
    </location>
</feature>
<sequence>MARGSRHKSHRSRKHRDRSDSDSEEEARVSTASEPTEKRRSSSNGEFSGESGKKRKDRTEDTVAVAPDRWNGGGGGEEDGRVEKEPKKDLQEAADAEKKAKPKASSSDSKGKHRGSSERNKEKRMSEESSRRGSSGGQYKDGKEREREREREREGALEKDKKVQESRNERSDDVGSRKEEQVVKKDVASSELQEEMLNPELEKELEKRMKRRRDGSGDNDNFHSDCKESEAKHVLSSKDEHSKNGSYKDERYKDGRYREKYRDDLERVKRLRDDKRRDEYTSRIHATDQSDNKHSRDENRLSEGRYKTKIQNSDHDDSHVDDRGTKLKDNRGRKRSSDEIEDSSDVKPQTMKESWEDTERNGSRSNKLDFHSDRRREHPHLDKVDSGLNSSCPKSSPGPSAYSVKDQTRHSSRQTESSQREPLPEEACRPRTTSRADYHGTSGGRDRVPESRSMEKTKLEDDIRSDVLSSEAAASHYDKILRSDIRCSSNQLTEKSPTSTRDRRSERSSARRSLDVEELGQRSSSYKDGRDSSYSKHIDREREFPKDKLNVSGSSQVDFLNNQSTSHGPSSYNRTGNIQGTPPGHLSTPPVRLGVDSPSVLGSYEDENRIQCVDHKPNSLYTRSSDGGTAWKNSPTWSPAANGFMPLQHGPPGFHPAVQQYPAPPIYGIRPSMDLNHTGVSYHPHEASRFSSHARPYGWHNSLDDCPPQLQLWDGSNNMIGDESHMYGRLDWDQNRHLMGNRGWEMNVDMWNRQNGNTNTEFPVPRKEQEYSTQALADETWAGHCSRDERAGTELPIDASGINRSSDTSPAKNTFGTPRKALCEKIYEPSKMLSLRGISEKRSDSYARFCCNYLKKLDISPGLVQPELYEQCMSSLGTKNGILASNVSMQINKSQDARVAAKSKTYFLNSRSSSGIDALFQINKSQDARVAAKSKTYFLNSRSSSGIDAVFQRAMSLYKKQRDATKEATNTGLRLESFQEDKVPSASDGAEVNVNSPNDVEEDLPMGGVAPAFLREVEEKTSTDAKGNRPEDEEERHDCPTDTEEKCDNISESVVLADGPEDHEALIPECMVNVSRIHHSPESTH</sequence>
<comment type="caution">
    <text evidence="2">The sequence shown here is derived from an EMBL/GenBank/DDBJ whole genome shotgun (WGS) entry which is preliminary data.</text>
</comment>
<evidence type="ECO:0000256" key="1">
    <source>
        <dbReference type="SAM" id="MobiDB-lite"/>
    </source>
</evidence>
<feature type="compositionally biased region" description="Basic and acidic residues" evidence="1">
    <location>
        <begin position="476"/>
        <end position="485"/>
    </location>
</feature>
<keyword evidence="3" id="KW-1185">Reference proteome</keyword>
<proteinExistence type="predicted"/>
<dbReference type="EMBL" id="JANAVB010034416">
    <property type="protein sequence ID" value="KAJ6806973.1"/>
    <property type="molecule type" value="Genomic_DNA"/>
</dbReference>
<reference evidence="2" key="2">
    <citation type="submission" date="2023-04" db="EMBL/GenBank/DDBJ databases">
        <authorList>
            <person name="Bruccoleri R.E."/>
            <person name="Oakeley E.J."/>
            <person name="Faust A.-M."/>
            <person name="Dessus-Babus S."/>
            <person name="Altorfer M."/>
            <person name="Burckhardt D."/>
            <person name="Oertli M."/>
            <person name="Naumann U."/>
            <person name="Petersen F."/>
            <person name="Wong J."/>
        </authorList>
    </citation>
    <scope>NUCLEOTIDE SEQUENCE</scope>
    <source>
        <strain evidence="2">GSM-AAB239-AS_SAM_17_03QT</strain>
        <tissue evidence="2">Leaf</tissue>
    </source>
</reference>
<gene>
    <name evidence="2" type="ORF">M6B38_106725</name>
</gene>
<evidence type="ECO:0000313" key="3">
    <source>
        <dbReference type="Proteomes" id="UP001140949"/>
    </source>
</evidence>
<accession>A0AAX6ESI3</accession>
<feature type="compositionally biased region" description="Basic and acidic residues" evidence="1">
    <location>
        <begin position="525"/>
        <end position="549"/>
    </location>
</feature>
<dbReference type="AlphaFoldDB" id="A0AAX6ESI3"/>
<protein>
    <submittedName>
        <fullName evidence="2">Zinc finger CCCH domain-containing protein 13-like</fullName>
    </submittedName>
</protein>
<feature type="region of interest" description="Disordered" evidence="1">
    <location>
        <begin position="1"/>
        <end position="590"/>
    </location>
</feature>